<evidence type="ECO:0000256" key="2">
    <source>
        <dbReference type="ARBA" id="ARBA00006865"/>
    </source>
</evidence>
<evidence type="ECO:0000256" key="4">
    <source>
        <dbReference type="ARBA" id="ARBA00022801"/>
    </source>
</evidence>
<protein>
    <recommendedName>
        <fullName evidence="3">endo-1,3(4)-beta-glucanase</fullName>
        <ecNumber evidence="3">3.2.1.6</ecNumber>
    </recommendedName>
</protein>
<dbReference type="Proteomes" id="UP000887226">
    <property type="component" value="Unassembled WGS sequence"/>
</dbReference>
<evidence type="ECO:0000313" key="9">
    <source>
        <dbReference type="Proteomes" id="UP000887226"/>
    </source>
</evidence>
<accession>A0A9P7YUE0</accession>
<dbReference type="GO" id="GO:0052861">
    <property type="term" value="F:endo-1,3(4)-beta-glucanase activity"/>
    <property type="evidence" value="ECO:0007669"/>
    <property type="project" value="UniProtKB-EC"/>
</dbReference>
<evidence type="ECO:0000256" key="6">
    <source>
        <dbReference type="SAM" id="SignalP"/>
    </source>
</evidence>
<comment type="caution">
    <text evidence="8">The sequence shown here is derived from an EMBL/GenBank/DDBJ whole genome shotgun (WGS) entry which is preliminary data.</text>
</comment>
<dbReference type="PANTHER" id="PTHR10963">
    <property type="entry name" value="GLYCOSYL HYDROLASE-RELATED"/>
    <property type="match status" value="1"/>
</dbReference>
<feature type="chain" id="PRO_5040264827" description="endo-1,3(4)-beta-glucanase" evidence="6">
    <location>
        <begin position="23"/>
        <end position="346"/>
    </location>
</feature>
<dbReference type="PANTHER" id="PTHR10963:SF24">
    <property type="entry name" value="GLYCOSIDASE C21B10.07-RELATED"/>
    <property type="match status" value="1"/>
</dbReference>
<dbReference type="PROSITE" id="PS51762">
    <property type="entry name" value="GH16_2"/>
    <property type="match status" value="1"/>
</dbReference>
<dbReference type="CDD" id="cd02181">
    <property type="entry name" value="GH16_fungal_Lam16A_glucanase"/>
    <property type="match status" value="1"/>
</dbReference>
<evidence type="ECO:0000256" key="1">
    <source>
        <dbReference type="ARBA" id="ARBA00000124"/>
    </source>
</evidence>
<evidence type="ECO:0000259" key="7">
    <source>
        <dbReference type="PROSITE" id="PS51762"/>
    </source>
</evidence>
<comment type="similarity">
    <text evidence="2">Belongs to the glycosyl hydrolase 16 family.</text>
</comment>
<organism evidence="8 9">
    <name type="scientific">Calycina marina</name>
    <dbReference type="NCBI Taxonomy" id="1763456"/>
    <lineage>
        <taxon>Eukaryota</taxon>
        <taxon>Fungi</taxon>
        <taxon>Dikarya</taxon>
        <taxon>Ascomycota</taxon>
        <taxon>Pezizomycotina</taxon>
        <taxon>Leotiomycetes</taxon>
        <taxon>Helotiales</taxon>
        <taxon>Pezizellaceae</taxon>
        <taxon>Calycina</taxon>
    </lineage>
</organism>
<keyword evidence="4" id="KW-0378">Hydrolase</keyword>
<keyword evidence="6" id="KW-0732">Signal</keyword>
<sequence>MTRHIVLLASVSFLLALPVTDALSTHRQQHQHLHESRSLENQTFKNLAAASASGYALVDTYNSVNFFSSFKFFQGTDPTAGYVNYQSQSNAQSQGLVNTNKNLVYMGVDHTTTNPASPGRNSVRVTSNKAYNHGLFIADIAHMPGSICGVWPAFWLFGPNWPASGEIDIIEGVNTNNYNTMALHTSAGCSVTTAGSQSGTVQLLSDCNANNANNGCGATNNNSEAYGDTFNAIGGGVFAMQWESSGIYIWFFPRGSIPSDITNGVPVTTNWGTPVVAFNGGSGCDIDSHFANQNIVFDTTFCGTWAGSVWSGTCAAQANTCNTYVAQNPSAFVNAYWSINSVKVYQ</sequence>
<dbReference type="OrthoDB" id="192832at2759"/>
<dbReference type="GO" id="GO:0009251">
    <property type="term" value="P:glucan catabolic process"/>
    <property type="evidence" value="ECO:0007669"/>
    <property type="project" value="TreeGrafter"/>
</dbReference>
<reference evidence="8" key="1">
    <citation type="journal article" date="2021" name="IMA Fungus">
        <title>Genomic characterization of three marine fungi, including Emericellopsis atlantica sp. nov. with signatures of a generalist lifestyle and marine biomass degradation.</title>
        <authorList>
            <person name="Hagestad O.C."/>
            <person name="Hou L."/>
            <person name="Andersen J.H."/>
            <person name="Hansen E.H."/>
            <person name="Altermark B."/>
            <person name="Li C."/>
            <person name="Kuhnert E."/>
            <person name="Cox R.J."/>
            <person name="Crous P.W."/>
            <person name="Spatafora J.W."/>
            <person name="Lail K."/>
            <person name="Amirebrahimi M."/>
            <person name="Lipzen A."/>
            <person name="Pangilinan J."/>
            <person name="Andreopoulos W."/>
            <person name="Hayes R.D."/>
            <person name="Ng V."/>
            <person name="Grigoriev I.V."/>
            <person name="Jackson S.A."/>
            <person name="Sutton T.D.S."/>
            <person name="Dobson A.D.W."/>
            <person name="Rama T."/>
        </authorList>
    </citation>
    <scope>NUCLEOTIDE SEQUENCE</scope>
    <source>
        <strain evidence="8">TRa3180A</strain>
    </source>
</reference>
<comment type="catalytic activity">
    <reaction evidence="1">
        <text>Endohydrolysis of (1-&gt;3)- or (1-&gt;4)-linkages in beta-D-glucans when the glucose residue whose reducing group is involved in the linkage to be hydrolyzed is itself substituted at C-3.</text>
        <dbReference type="EC" id="3.2.1.6"/>
    </reaction>
</comment>
<evidence type="ECO:0000256" key="3">
    <source>
        <dbReference type="ARBA" id="ARBA00012599"/>
    </source>
</evidence>
<evidence type="ECO:0000256" key="5">
    <source>
        <dbReference type="ARBA" id="ARBA00023295"/>
    </source>
</evidence>
<keyword evidence="9" id="KW-1185">Reference proteome</keyword>
<evidence type="ECO:0000313" key="8">
    <source>
        <dbReference type="EMBL" id="KAG9239965.1"/>
    </source>
</evidence>
<proteinExistence type="inferred from homology"/>
<dbReference type="Pfam" id="PF26113">
    <property type="entry name" value="GH16_XgeA"/>
    <property type="match status" value="1"/>
</dbReference>
<feature type="domain" description="GH16" evidence="7">
    <location>
        <begin position="58"/>
        <end position="314"/>
    </location>
</feature>
<gene>
    <name evidence="8" type="ORF">BJ878DRAFT_562939</name>
</gene>
<feature type="signal peptide" evidence="6">
    <location>
        <begin position="1"/>
        <end position="22"/>
    </location>
</feature>
<dbReference type="EMBL" id="MU254678">
    <property type="protein sequence ID" value="KAG9239965.1"/>
    <property type="molecule type" value="Genomic_DNA"/>
</dbReference>
<dbReference type="InterPro" id="IPR013320">
    <property type="entry name" value="ConA-like_dom_sf"/>
</dbReference>
<dbReference type="AlphaFoldDB" id="A0A9P7YUE0"/>
<dbReference type="EC" id="3.2.1.6" evidence="3"/>
<name>A0A9P7YUE0_9HELO</name>
<dbReference type="SUPFAM" id="SSF49899">
    <property type="entry name" value="Concanavalin A-like lectins/glucanases"/>
    <property type="match status" value="1"/>
</dbReference>
<dbReference type="InterPro" id="IPR000757">
    <property type="entry name" value="Beta-glucanase-like"/>
</dbReference>
<dbReference type="InterPro" id="IPR050546">
    <property type="entry name" value="Glycosyl_Hydrlase_16"/>
</dbReference>
<keyword evidence="5" id="KW-0326">Glycosidase</keyword>
<dbReference type="FunFam" id="2.60.120.200:FF:000114">
    <property type="entry name" value="Probable endo-1,3(4)-beta-glucanase NFIA_089530"/>
    <property type="match status" value="1"/>
</dbReference>
<dbReference type="Gene3D" id="2.60.120.200">
    <property type="match status" value="1"/>
</dbReference>